<name>A0ABR4PZ03_9HELO</name>
<sequence>MASHQISILVSEAEDADNAPTSITSRSTISCRFSAQPDSPGGLRRSDALENHLPPVYQQPQEHLSSTFLTSQAPDSSPLPLKSEISLQATKRTRTSEQLYKYVQNMASSANLASMKPNAFNAKRRKVTPISPGTQLRNIRLSNLMQASSSPDRAAKSNSVSKPAPEPEPEPEVEPDARSAFLQRLHFHPPVVPTDNPDLELLDRMYGVNPWDTHSHRDAKIADGYESDDDAFALNLARRLPYVQVASGRLNDVLEDTKEDEFGNWSLSAQYRPQRRYEDDQVSTHDEDGDESVREGVRLESRLLLEASEP</sequence>
<dbReference type="EMBL" id="JBFCZG010000001">
    <property type="protein sequence ID" value="KAL3428377.1"/>
    <property type="molecule type" value="Genomic_DNA"/>
</dbReference>
<feature type="region of interest" description="Disordered" evidence="1">
    <location>
        <begin position="29"/>
        <end position="48"/>
    </location>
</feature>
<evidence type="ECO:0000313" key="2">
    <source>
        <dbReference type="EMBL" id="KAL3428377.1"/>
    </source>
</evidence>
<feature type="region of interest" description="Disordered" evidence="1">
    <location>
        <begin position="61"/>
        <end position="90"/>
    </location>
</feature>
<feature type="compositionally biased region" description="Polar residues" evidence="1">
    <location>
        <begin position="145"/>
        <end position="161"/>
    </location>
</feature>
<comment type="caution">
    <text evidence="2">The sequence shown here is derived from an EMBL/GenBank/DDBJ whole genome shotgun (WGS) entry which is preliminary data.</text>
</comment>
<feature type="region of interest" description="Disordered" evidence="1">
    <location>
        <begin position="145"/>
        <end position="176"/>
    </location>
</feature>
<feature type="compositionally biased region" description="Polar residues" evidence="1">
    <location>
        <begin position="61"/>
        <end position="75"/>
    </location>
</feature>
<proteinExistence type="predicted"/>
<evidence type="ECO:0000256" key="1">
    <source>
        <dbReference type="SAM" id="MobiDB-lite"/>
    </source>
</evidence>
<evidence type="ECO:0000313" key="3">
    <source>
        <dbReference type="Proteomes" id="UP001629113"/>
    </source>
</evidence>
<organism evidence="2 3">
    <name type="scientific">Phlyctema vagabunda</name>
    <dbReference type="NCBI Taxonomy" id="108571"/>
    <lineage>
        <taxon>Eukaryota</taxon>
        <taxon>Fungi</taxon>
        <taxon>Dikarya</taxon>
        <taxon>Ascomycota</taxon>
        <taxon>Pezizomycotina</taxon>
        <taxon>Leotiomycetes</taxon>
        <taxon>Helotiales</taxon>
        <taxon>Dermateaceae</taxon>
        <taxon>Phlyctema</taxon>
    </lineage>
</organism>
<feature type="compositionally biased region" description="Basic and acidic residues" evidence="1">
    <location>
        <begin position="275"/>
        <end position="298"/>
    </location>
</feature>
<protein>
    <submittedName>
        <fullName evidence="2">Uncharacterized protein</fullName>
    </submittedName>
</protein>
<keyword evidence="3" id="KW-1185">Reference proteome</keyword>
<reference evidence="2 3" key="1">
    <citation type="submission" date="2024-06" db="EMBL/GenBank/DDBJ databases">
        <title>Complete genome of Phlyctema vagabunda strain 19-DSS-EL-015.</title>
        <authorList>
            <person name="Fiorenzani C."/>
        </authorList>
    </citation>
    <scope>NUCLEOTIDE SEQUENCE [LARGE SCALE GENOMIC DNA]</scope>
    <source>
        <strain evidence="2 3">19-DSS-EL-015</strain>
    </source>
</reference>
<dbReference type="Proteomes" id="UP001629113">
    <property type="component" value="Unassembled WGS sequence"/>
</dbReference>
<gene>
    <name evidence="2" type="ORF">PVAG01_01886</name>
</gene>
<feature type="region of interest" description="Disordered" evidence="1">
    <location>
        <begin position="273"/>
        <end position="298"/>
    </location>
</feature>
<accession>A0ABR4PZ03</accession>